<evidence type="ECO:0000313" key="3">
    <source>
        <dbReference type="Proteomes" id="UP000199113"/>
    </source>
</evidence>
<evidence type="ECO:0000313" key="1">
    <source>
        <dbReference type="EMBL" id="PKH42202.1"/>
    </source>
</evidence>
<dbReference type="AlphaFoldDB" id="A0A1I1A0A3"/>
<dbReference type="Proteomes" id="UP000199113">
    <property type="component" value="Unassembled WGS sequence"/>
</dbReference>
<dbReference type="RefSeq" id="WP_091199663.1">
    <property type="nucleotide sequence ID" value="NZ_FOKC01000007.1"/>
</dbReference>
<keyword evidence="4" id="KW-1185">Reference proteome</keyword>
<dbReference type="Proteomes" id="UP000233565">
    <property type="component" value="Unassembled WGS sequence"/>
</dbReference>
<sequence>MTTHAADPAVADLALVYAGTRSLADLARLRDAVRSSPGFDVGLDVVGAVSPAMARGDHAAAVAIVQALMPGAFFSPSAHAALGAAHAALGDDARAGAERRTQVLALESIRSTGDGTRERPWSVLRISDQYDVLRADRRVPREQTLLVVAGRSLDRHVCEDGSEAWFEVGRLVGA</sequence>
<accession>A0A1I1A0A3</accession>
<reference evidence="1 4" key="2">
    <citation type="submission" date="2017-12" db="EMBL/GenBank/DDBJ databases">
        <title>Pharmacopeia of the Arctic Ocean.</title>
        <authorList>
            <person name="Collins E."/>
            <person name="Ducluzeau A.-L."/>
        </authorList>
    </citation>
    <scope>NUCLEOTIDE SEQUENCE [LARGE SCALE GENOMIC DNA]</scope>
    <source>
        <strain evidence="1 4">DSM 23325</strain>
    </source>
</reference>
<organism evidence="2 3">
    <name type="scientific">Nocardioides alpinus</name>
    <dbReference type="NCBI Taxonomy" id="748909"/>
    <lineage>
        <taxon>Bacteria</taxon>
        <taxon>Bacillati</taxon>
        <taxon>Actinomycetota</taxon>
        <taxon>Actinomycetes</taxon>
        <taxon>Propionibacteriales</taxon>
        <taxon>Nocardioidaceae</taxon>
        <taxon>Nocardioides</taxon>
    </lineage>
</organism>
<evidence type="ECO:0000313" key="2">
    <source>
        <dbReference type="EMBL" id="SFB31404.1"/>
    </source>
</evidence>
<proteinExistence type="predicted"/>
<dbReference type="EMBL" id="FOKC01000007">
    <property type="protein sequence ID" value="SFB31404.1"/>
    <property type="molecule type" value="Genomic_DNA"/>
</dbReference>
<protein>
    <submittedName>
        <fullName evidence="1">DUF4919 domain-containing protein</fullName>
    </submittedName>
</protein>
<dbReference type="EMBL" id="PJBV01000013">
    <property type="protein sequence ID" value="PKH42202.1"/>
    <property type="molecule type" value="Genomic_DNA"/>
</dbReference>
<dbReference type="OrthoDB" id="3781280at2"/>
<reference evidence="2" key="1">
    <citation type="submission" date="2016-10" db="EMBL/GenBank/DDBJ databases">
        <authorList>
            <person name="de Groot N.N."/>
        </authorList>
    </citation>
    <scope>NUCLEOTIDE SEQUENCE [LARGE SCALE GENOMIC DNA]</scope>
    <source>
        <strain evidence="2">CGMCC 1.10697</strain>
    </source>
</reference>
<evidence type="ECO:0000313" key="4">
    <source>
        <dbReference type="Proteomes" id="UP000233565"/>
    </source>
</evidence>
<name>A0A1I1A0A3_9ACTN</name>
<gene>
    <name evidence="1" type="ORF">CXG46_06930</name>
    <name evidence="2" type="ORF">SAMN05192575_10799</name>
</gene>
<dbReference type="STRING" id="748909.SAMN05192575_10799"/>